<evidence type="ECO:0000256" key="2">
    <source>
        <dbReference type="ARBA" id="ARBA00022980"/>
    </source>
</evidence>
<evidence type="ECO:0000256" key="1">
    <source>
        <dbReference type="ARBA" id="ARBA00009875"/>
    </source>
</evidence>
<dbReference type="InterPro" id="IPR018065">
    <property type="entry name" value="Ribosomal_eL34_CS"/>
</dbReference>
<dbReference type="Gene3D" id="6.20.370.70">
    <property type="match status" value="1"/>
</dbReference>
<dbReference type="GO" id="GO:1990904">
    <property type="term" value="C:ribonucleoprotein complex"/>
    <property type="evidence" value="ECO:0007669"/>
    <property type="project" value="UniProtKB-KW"/>
</dbReference>
<evidence type="ECO:0000256" key="3">
    <source>
        <dbReference type="ARBA" id="ARBA00023274"/>
    </source>
</evidence>
<dbReference type="Proteomes" id="UP001374584">
    <property type="component" value="Unassembled WGS sequence"/>
</dbReference>
<sequence length="88" mass="9787">MFIIPRGRRARGGFACGLLGTIKLFPLSTCCGRETLGFGSLSKTMVQRLTYHKRHNYATKSNQHRVVKTPSGKLVYQSAKKRTSGPKC</sequence>
<dbReference type="EMBL" id="JAYMYR010000011">
    <property type="protein sequence ID" value="KAK7333787.1"/>
    <property type="molecule type" value="Genomic_DNA"/>
</dbReference>
<organism evidence="5 6">
    <name type="scientific">Phaseolus coccineus</name>
    <name type="common">Scarlet runner bean</name>
    <name type="synonym">Phaseolus multiflorus</name>
    <dbReference type="NCBI Taxonomy" id="3886"/>
    <lineage>
        <taxon>Eukaryota</taxon>
        <taxon>Viridiplantae</taxon>
        <taxon>Streptophyta</taxon>
        <taxon>Embryophyta</taxon>
        <taxon>Tracheophyta</taxon>
        <taxon>Spermatophyta</taxon>
        <taxon>Magnoliopsida</taxon>
        <taxon>eudicotyledons</taxon>
        <taxon>Gunneridae</taxon>
        <taxon>Pentapetalae</taxon>
        <taxon>rosids</taxon>
        <taxon>fabids</taxon>
        <taxon>Fabales</taxon>
        <taxon>Fabaceae</taxon>
        <taxon>Papilionoideae</taxon>
        <taxon>50 kb inversion clade</taxon>
        <taxon>NPAAA clade</taxon>
        <taxon>indigoferoid/millettioid clade</taxon>
        <taxon>Phaseoleae</taxon>
        <taxon>Phaseolus</taxon>
    </lineage>
</organism>
<comment type="caution">
    <text evidence="5">The sequence shown here is derived from an EMBL/GenBank/DDBJ whole genome shotgun (WGS) entry which is preliminary data.</text>
</comment>
<dbReference type="AlphaFoldDB" id="A0AAN9LGA5"/>
<dbReference type="GO" id="GO:0006412">
    <property type="term" value="P:translation"/>
    <property type="evidence" value="ECO:0007669"/>
    <property type="project" value="InterPro"/>
</dbReference>
<feature type="region of interest" description="Disordered" evidence="4">
    <location>
        <begin position="69"/>
        <end position="88"/>
    </location>
</feature>
<dbReference type="GO" id="GO:0003735">
    <property type="term" value="F:structural constituent of ribosome"/>
    <property type="evidence" value="ECO:0007669"/>
    <property type="project" value="InterPro"/>
</dbReference>
<proteinExistence type="inferred from homology"/>
<dbReference type="Pfam" id="PF01199">
    <property type="entry name" value="Ribosomal_L34e"/>
    <property type="match status" value="1"/>
</dbReference>
<keyword evidence="2" id="KW-0689">Ribosomal protein</keyword>
<comment type="similarity">
    <text evidence="1">Belongs to the eukaryotic ribosomal protein eL34 family.</text>
</comment>
<dbReference type="GO" id="GO:0005840">
    <property type="term" value="C:ribosome"/>
    <property type="evidence" value="ECO:0007669"/>
    <property type="project" value="UniProtKB-KW"/>
</dbReference>
<dbReference type="PANTHER" id="PTHR10759">
    <property type="entry name" value="60S RIBOSOMAL PROTEIN L34"/>
    <property type="match status" value="1"/>
</dbReference>
<evidence type="ECO:0000313" key="5">
    <source>
        <dbReference type="EMBL" id="KAK7333787.1"/>
    </source>
</evidence>
<keyword evidence="3" id="KW-0687">Ribonucleoprotein</keyword>
<reference evidence="5 6" key="1">
    <citation type="submission" date="2024-01" db="EMBL/GenBank/DDBJ databases">
        <title>The genomes of 5 underutilized Papilionoideae crops provide insights into root nodulation and disease resistanc.</title>
        <authorList>
            <person name="Jiang F."/>
        </authorList>
    </citation>
    <scope>NUCLEOTIDE SEQUENCE [LARGE SCALE GENOMIC DNA]</scope>
    <source>
        <strain evidence="5">JINMINGXINNONG_FW02</strain>
        <tissue evidence="5">Leaves</tissue>
    </source>
</reference>
<name>A0AAN9LGA5_PHACN</name>
<dbReference type="InterPro" id="IPR008195">
    <property type="entry name" value="Ribosomal_eL34"/>
</dbReference>
<evidence type="ECO:0000256" key="4">
    <source>
        <dbReference type="SAM" id="MobiDB-lite"/>
    </source>
</evidence>
<dbReference type="PROSITE" id="PS01145">
    <property type="entry name" value="RIBOSOMAL_L34E"/>
    <property type="match status" value="1"/>
</dbReference>
<accession>A0AAN9LGA5</accession>
<gene>
    <name evidence="5" type="ORF">VNO80_30566</name>
</gene>
<keyword evidence="6" id="KW-1185">Reference proteome</keyword>
<protein>
    <submittedName>
        <fullName evidence="5">Uncharacterized protein</fullName>
    </submittedName>
</protein>
<feature type="compositionally biased region" description="Basic residues" evidence="4">
    <location>
        <begin position="79"/>
        <end position="88"/>
    </location>
</feature>
<evidence type="ECO:0000313" key="6">
    <source>
        <dbReference type="Proteomes" id="UP001374584"/>
    </source>
</evidence>
<dbReference type="PRINTS" id="PR01250">
    <property type="entry name" value="RIBOSOMALL34"/>
</dbReference>